<organism evidence="1">
    <name type="scientific">Vitis vinifera</name>
    <name type="common">Grape</name>
    <dbReference type="NCBI Taxonomy" id="29760"/>
    <lineage>
        <taxon>Eukaryota</taxon>
        <taxon>Viridiplantae</taxon>
        <taxon>Streptophyta</taxon>
        <taxon>Embryophyta</taxon>
        <taxon>Tracheophyta</taxon>
        <taxon>Spermatophyta</taxon>
        <taxon>Magnoliopsida</taxon>
        <taxon>eudicotyledons</taxon>
        <taxon>Gunneridae</taxon>
        <taxon>Pentapetalae</taxon>
        <taxon>rosids</taxon>
        <taxon>Vitales</taxon>
        <taxon>Vitaceae</taxon>
        <taxon>Viteae</taxon>
        <taxon>Vitis</taxon>
    </lineage>
</organism>
<protein>
    <submittedName>
        <fullName evidence="1">Uncharacterized protein</fullName>
    </submittedName>
</protein>
<reference evidence="1" key="1">
    <citation type="journal article" date="2007" name="PLoS ONE">
        <title>The first genome sequence of an elite grapevine cultivar (Pinot noir Vitis vinifera L.): coping with a highly heterozygous genome.</title>
        <authorList>
            <person name="Velasco R."/>
            <person name="Zharkikh A."/>
            <person name="Troggio M."/>
            <person name="Cartwright D.A."/>
            <person name="Cestaro A."/>
            <person name="Pruss D."/>
            <person name="Pindo M."/>
            <person name="FitzGerald L.M."/>
            <person name="Vezzulli S."/>
            <person name="Reid J."/>
            <person name="Malacarne G."/>
            <person name="Iliev D."/>
            <person name="Coppola G."/>
            <person name="Wardell B."/>
            <person name="Micheletti D."/>
            <person name="Macalma T."/>
            <person name="Facci M."/>
            <person name="Mitchell J.T."/>
            <person name="Perazzolli M."/>
            <person name="Eldredge G."/>
            <person name="Gatto P."/>
            <person name="Oyzerski R."/>
            <person name="Moretto M."/>
            <person name="Gutin N."/>
            <person name="Stefanini M."/>
            <person name="Chen Y."/>
            <person name="Segala C."/>
            <person name="Davenport C."/>
            <person name="Dematte L."/>
            <person name="Mraz A."/>
            <person name="Battilana J."/>
            <person name="Stormo K."/>
            <person name="Costa F."/>
            <person name="Tao Q."/>
            <person name="Si-Ammour A."/>
            <person name="Harkins T."/>
            <person name="Lackey A."/>
            <person name="Perbost C."/>
            <person name="Taillon B."/>
            <person name="Stella A."/>
            <person name="Solovyev V."/>
            <person name="Fawcett J.A."/>
            <person name="Sterck L."/>
            <person name="Vandepoele K."/>
            <person name="Grando S.M."/>
            <person name="Toppo S."/>
            <person name="Moser C."/>
            <person name="Lanchbury J."/>
            <person name="Bogden R."/>
            <person name="Skolnick M."/>
            <person name="Sgaramella V."/>
            <person name="Bhatnagar S.K."/>
            <person name="Fontana P."/>
            <person name="Gutin A."/>
            <person name="Van de Peer Y."/>
            <person name="Salamini F."/>
            <person name="Viola R."/>
        </authorList>
    </citation>
    <scope>NUCLEOTIDE SEQUENCE</scope>
</reference>
<sequence length="143" mass="15905">MTVLAVGSGRAGWVDTFRNVRKRRPVQTWACASVVGSGLCASLLVPKPRNLRCSTPECGYENKGSNTIKQIHLAQNRTNKKQELLMECLTKASQSTTLKVDLPSSGIDLGVIENQHSTFKIALLRYRSRCNRESTFYLQDSTT</sequence>
<dbReference type="AlphaFoldDB" id="A5B0T7"/>
<evidence type="ECO:0000313" key="1">
    <source>
        <dbReference type="EMBL" id="CAN63031.1"/>
    </source>
</evidence>
<gene>
    <name evidence="1" type="ORF">VITISV_024671</name>
</gene>
<name>A5B0T7_VITVI</name>
<proteinExistence type="predicted"/>
<dbReference type="EMBL" id="AM442672">
    <property type="protein sequence ID" value="CAN63031.1"/>
    <property type="molecule type" value="Genomic_DNA"/>
</dbReference>
<accession>A5B0T7</accession>